<dbReference type="GO" id="GO:0055085">
    <property type="term" value="P:transmembrane transport"/>
    <property type="evidence" value="ECO:0007669"/>
    <property type="project" value="TreeGrafter"/>
</dbReference>
<dbReference type="Pfam" id="PF01594">
    <property type="entry name" value="AI-2E_transport"/>
    <property type="match status" value="1"/>
</dbReference>
<evidence type="ECO:0000256" key="4">
    <source>
        <dbReference type="ARBA" id="ARBA00022989"/>
    </source>
</evidence>
<comment type="subcellular location">
    <subcellularLocation>
        <location evidence="1">Membrane</location>
        <topology evidence="1">Multi-pass membrane protein</topology>
    </subcellularLocation>
</comment>
<dbReference type="InterPro" id="IPR002549">
    <property type="entry name" value="AI-2E-like"/>
</dbReference>
<accession>A0A366FUJ3</accession>
<evidence type="ECO:0000256" key="1">
    <source>
        <dbReference type="ARBA" id="ARBA00004141"/>
    </source>
</evidence>
<evidence type="ECO:0000256" key="3">
    <source>
        <dbReference type="ARBA" id="ARBA00022692"/>
    </source>
</evidence>
<feature type="transmembrane region" description="Helical" evidence="6">
    <location>
        <begin position="224"/>
        <end position="247"/>
    </location>
</feature>
<keyword evidence="5 6" id="KW-0472">Membrane</keyword>
<dbReference type="PANTHER" id="PTHR21716:SF16">
    <property type="entry name" value="BLL1467 PROTEIN"/>
    <property type="match status" value="1"/>
</dbReference>
<evidence type="ECO:0000256" key="6">
    <source>
        <dbReference type="SAM" id="Phobius"/>
    </source>
</evidence>
<reference evidence="7 8" key="1">
    <citation type="submission" date="2018-06" db="EMBL/GenBank/DDBJ databases">
        <title>Genomic Encyclopedia of Type Strains, Phase IV (KMG-IV): sequencing the most valuable type-strain genomes for metagenomic binning, comparative biology and taxonomic classification.</title>
        <authorList>
            <person name="Goeker M."/>
        </authorList>
    </citation>
    <scope>NUCLEOTIDE SEQUENCE [LARGE SCALE GENOMIC DNA]</scope>
    <source>
        <strain evidence="7 8">DSM 24875</strain>
    </source>
</reference>
<protein>
    <submittedName>
        <fullName evidence="7">Putative PurR-regulated permease PerM</fullName>
    </submittedName>
</protein>
<evidence type="ECO:0000313" key="7">
    <source>
        <dbReference type="EMBL" id="RBP18343.1"/>
    </source>
</evidence>
<proteinExistence type="inferred from homology"/>
<feature type="transmembrane region" description="Helical" evidence="6">
    <location>
        <begin position="253"/>
        <end position="280"/>
    </location>
</feature>
<feature type="transmembrane region" description="Helical" evidence="6">
    <location>
        <begin position="32"/>
        <end position="65"/>
    </location>
</feature>
<feature type="transmembrane region" description="Helical" evidence="6">
    <location>
        <begin position="324"/>
        <end position="349"/>
    </location>
</feature>
<dbReference type="AlphaFoldDB" id="A0A366FUJ3"/>
<sequence length="370" mass="39375">MPESDQRPDMEPVDATEALLADMPLPSDAKTFFLGGIFVLAWLAAACVASDIVLPLIFAILLNLLMQPAMSALERLRVPRALGSILLILVVFATIVGVGAAVSGPAEAWIAKLPEGIPRIEARLRFLDAPIHTLQTFLTAATNFGAAGPQRNAPGPLDGGAILSSVFAGTRSFAGALFTTVMFLYFLLLAGDGFLRRLVEVLPRFASKRQAVEISQQIGRDISAYLLTITIMNTLVGAATALVMWSTGVGDPVLWGTVAFILNYVPILGPAAAFFIFLFAGALTIDSTWQALLPAALYAAIHVVEGETATPMLLARRFTLNPVLVVVSFAFWFWLWGVPGAILSAPILATAKIVCDRIRPLAALGHILAA</sequence>
<evidence type="ECO:0000256" key="5">
    <source>
        <dbReference type="ARBA" id="ARBA00023136"/>
    </source>
</evidence>
<organism evidence="7 8">
    <name type="scientific">Roseiarcus fermentans</name>
    <dbReference type="NCBI Taxonomy" id="1473586"/>
    <lineage>
        <taxon>Bacteria</taxon>
        <taxon>Pseudomonadati</taxon>
        <taxon>Pseudomonadota</taxon>
        <taxon>Alphaproteobacteria</taxon>
        <taxon>Hyphomicrobiales</taxon>
        <taxon>Roseiarcaceae</taxon>
        <taxon>Roseiarcus</taxon>
    </lineage>
</organism>
<comment type="caution">
    <text evidence="7">The sequence shown here is derived from an EMBL/GenBank/DDBJ whole genome shotgun (WGS) entry which is preliminary data.</text>
</comment>
<comment type="similarity">
    <text evidence="2">Belongs to the autoinducer-2 exporter (AI-2E) (TC 2.A.86) family.</text>
</comment>
<dbReference type="Proteomes" id="UP000253529">
    <property type="component" value="Unassembled WGS sequence"/>
</dbReference>
<keyword evidence="8" id="KW-1185">Reference proteome</keyword>
<name>A0A366FUJ3_9HYPH</name>
<dbReference type="EMBL" id="QNRK01000001">
    <property type="protein sequence ID" value="RBP18343.1"/>
    <property type="molecule type" value="Genomic_DNA"/>
</dbReference>
<feature type="transmembrane region" description="Helical" evidence="6">
    <location>
        <begin position="173"/>
        <end position="195"/>
    </location>
</feature>
<feature type="transmembrane region" description="Helical" evidence="6">
    <location>
        <begin position="85"/>
        <end position="104"/>
    </location>
</feature>
<dbReference type="GO" id="GO:0016020">
    <property type="term" value="C:membrane"/>
    <property type="evidence" value="ECO:0007669"/>
    <property type="project" value="UniProtKB-SubCell"/>
</dbReference>
<evidence type="ECO:0000313" key="8">
    <source>
        <dbReference type="Proteomes" id="UP000253529"/>
    </source>
</evidence>
<dbReference type="PANTHER" id="PTHR21716">
    <property type="entry name" value="TRANSMEMBRANE PROTEIN"/>
    <property type="match status" value="1"/>
</dbReference>
<gene>
    <name evidence="7" type="ORF">DFR50_101288</name>
</gene>
<keyword evidence="3 6" id="KW-0812">Transmembrane</keyword>
<dbReference type="RefSeq" id="WP_245427237.1">
    <property type="nucleotide sequence ID" value="NZ_QNRK01000001.1"/>
</dbReference>
<keyword evidence="4 6" id="KW-1133">Transmembrane helix</keyword>
<evidence type="ECO:0000256" key="2">
    <source>
        <dbReference type="ARBA" id="ARBA00009773"/>
    </source>
</evidence>